<evidence type="ECO:0000313" key="2">
    <source>
        <dbReference type="Proteomes" id="UP000008983"/>
    </source>
</evidence>
<dbReference type="RefSeq" id="XP_004040208.1">
    <property type="nucleotide sequence ID" value="XM_004040160.1"/>
</dbReference>
<dbReference type="Proteomes" id="UP000008983">
    <property type="component" value="Unassembled WGS sequence"/>
</dbReference>
<keyword evidence="2" id="KW-1185">Reference proteome</keyword>
<evidence type="ECO:0000313" key="1">
    <source>
        <dbReference type="EMBL" id="EGR34904.1"/>
    </source>
</evidence>
<dbReference type="EMBL" id="GL983042">
    <property type="protein sequence ID" value="EGR34904.1"/>
    <property type="molecule type" value="Genomic_DNA"/>
</dbReference>
<sequence>MHIRLKDIDITNQTIPNKLCTLQNTRTEYKYYCGSDNEYYAVIQGRSCSEFFAPRKTPQKPLISPSLLKDQTYACLCSEVTVKCTKKDNCYDYCPQDLKFEKYIINNTPQDYLYPKEDGYFEITQTYCNCGGRISQVTGDSPQLGYIEYIYNYCLCDGKIISVDPILGELPKCCTSGIQKETQYYCNCGGNQQKVEKGTSCLQNCPKDQPAAQVFVKPIQNVYCISFCPTSQPAKHPYVAPEYDLYGNDYTCTCGDVMRSVSQNTNCYDLCSKSLVFTPQILDEENPTVENTNIGYHVQIKNYCILNSGEKQDVTEYMILAPECEGKVFSETT</sequence>
<name>G0QIS5_ICHMU</name>
<proteinExistence type="predicted"/>
<dbReference type="AlphaFoldDB" id="G0QIS5"/>
<dbReference type="InParanoid" id="G0QIS5"/>
<dbReference type="GeneID" id="14911083"/>
<protein>
    <submittedName>
        <fullName evidence="1">Uncharacterized protein</fullName>
    </submittedName>
</protein>
<accession>G0QIS5</accession>
<organism evidence="1 2">
    <name type="scientific">Ichthyophthirius multifiliis</name>
    <name type="common">White spot disease agent</name>
    <name type="synonym">Ich</name>
    <dbReference type="NCBI Taxonomy" id="5932"/>
    <lineage>
        <taxon>Eukaryota</taxon>
        <taxon>Sar</taxon>
        <taxon>Alveolata</taxon>
        <taxon>Ciliophora</taxon>
        <taxon>Intramacronucleata</taxon>
        <taxon>Oligohymenophorea</taxon>
        <taxon>Hymenostomatida</taxon>
        <taxon>Ophryoglenina</taxon>
        <taxon>Ichthyophthirius</taxon>
    </lineage>
</organism>
<reference evidence="1 2" key="1">
    <citation type="submission" date="2011-07" db="EMBL/GenBank/DDBJ databases">
        <authorList>
            <person name="Coyne R."/>
            <person name="Brami D."/>
            <person name="Johnson J."/>
            <person name="Hostetler J."/>
            <person name="Hannick L."/>
            <person name="Clark T."/>
            <person name="Cassidy-Hanley D."/>
            <person name="Inman J."/>
        </authorList>
    </citation>
    <scope>NUCLEOTIDE SEQUENCE [LARGE SCALE GENOMIC DNA]</scope>
    <source>
        <strain evidence="1 2">G5</strain>
    </source>
</reference>
<gene>
    <name evidence="1" type="ORF">IMG5_001330</name>
</gene>